<proteinExistence type="predicted"/>
<feature type="chain" id="PRO_5015408046" description="DOMON domain-containing protein" evidence="2">
    <location>
        <begin position="20"/>
        <end position="252"/>
    </location>
</feature>
<reference evidence="4 5" key="1">
    <citation type="submission" date="2018-04" db="EMBL/GenBank/DDBJ databases">
        <title>Flavobacterium sp. nov., isolated from glacier ice.</title>
        <authorList>
            <person name="Liu Q."/>
            <person name="Xin Y.-H."/>
        </authorList>
    </citation>
    <scope>NUCLEOTIDE SEQUENCE [LARGE SCALE GENOMIC DNA]</scope>
    <source>
        <strain evidence="4 5">RB1R5</strain>
    </source>
</reference>
<dbReference type="OrthoDB" id="667194at2"/>
<dbReference type="InterPro" id="IPR045266">
    <property type="entry name" value="DOH_DOMON"/>
</dbReference>
<protein>
    <recommendedName>
        <fullName evidence="3">DOMON domain-containing protein</fullName>
    </recommendedName>
</protein>
<comment type="caution">
    <text evidence="4">The sequence shown here is derived from an EMBL/GenBank/DDBJ whole genome shotgun (WGS) entry which is preliminary data.</text>
</comment>
<dbReference type="EMBL" id="QCZI01000001">
    <property type="protein sequence ID" value="PWA07243.1"/>
    <property type="molecule type" value="Genomic_DNA"/>
</dbReference>
<evidence type="ECO:0000313" key="4">
    <source>
        <dbReference type="EMBL" id="PWA07243.1"/>
    </source>
</evidence>
<evidence type="ECO:0000259" key="3">
    <source>
        <dbReference type="SMART" id="SM00664"/>
    </source>
</evidence>
<gene>
    <name evidence="4" type="ORF">DB895_00530</name>
</gene>
<dbReference type="NCBIfam" id="TIGR04183">
    <property type="entry name" value="Por_Secre_tail"/>
    <property type="match status" value="1"/>
</dbReference>
<dbReference type="CDD" id="cd09631">
    <property type="entry name" value="DOMON_DOH"/>
    <property type="match status" value="1"/>
</dbReference>
<dbReference type="InterPro" id="IPR026444">
    <property type="entry name" value="Secre_tail"/>
</dbReference>
<sequence length="252" mass="27413">MKKIYSLLIMLTIINLSYAQEKETALTTIGSMKVKINLHKGNSTATITLIGPSNKWLSVGFNTTSMTSNTDCFTYGTSLLDQFLPGGHSAAITDPTQNLTLVSNVVVGTTRTVVATRPFSTSDSKDFTFNYASNSINIIYAVGPSTNVSSQHSTFGSKTLTFTTLGTEDFASLDKISISPNPSNGIFNITKNNAIQISKIRVFDTNAKLLKEINTNLDNPINAVDLSELSKGMYFIEISNKEDKTVKKIVLK</sequence>
<dbReference type="RefSeq" id="WP_116723390.1">
    <property type="nucleotide sequence ID" value="NZ_QCZI01000001.1"/>
</dbReference>
<dbReference type="AlphaFoldDB" id="A0A2U1JQS8"/>
<name>A0A2U1JQS8_9FLAO</name>
<keyword evidence="5" id="KW-1185">Reference proteome</keyword>
<dbReference type="InterPro" id="IPR005018">
    <property type="entry name" value="DOMON_domain"/>
</dbReference>
<evidence type="ECO:0000256" key="2">
    <source>
        <dbReference type="SAM" id="SignalP"/>
    </source>
</evidence>
<dbReference type="SMART" id="SM00664">
    <property type="entry name" value="DoH"/>
    <property type="match status" value="1"/>
</dbReference>
<evidence type="ECO:0000313" key="5">
    <source>
        <dbReference type="Proteomes" id="UP000245449"/>
    </source>
</evidence>
<feature type="signal peptide" evidence="2">
    <location>
        <begin position="1"/>
        <end position="19"/>
    </location>
</feature>
<organism evidence="4 5">
    <name type="scientific">Flavobacterium psychrotolerans</name>
    <dbReference type="NCBI Taxonomy" id="2169410"/>
    <lineage>
        <taxon>Bacteria</taxon>
        <taxon>Pseudomonadati</taxon>
        <taxon>Bacteroidota</taxon>
        <taxon>Flavobacteriia</taxon>
        <taxon>Flavobacteriales</taxon>
        <taxon>Flavobacteriaceae</taxon>
        <taxon>Flavobacterium</taxon>
    </lineage>
</organism>
<evidence type="ECO:0000256" key="1">
    <source>
        <dbReference type="ARBA" id="ARBA00022729"/>
    </source>
</evidence>
<feature type="domain" description="DOMON" evidence="3">
    <location>
        <begin position="56"/>
        <end position="143"/>
    </location>
</feature>
<keyword evidence="1 2" id="KW-0732">Signal</keyword>
<dbReference type="Pfam" id="PF18962">
    <property type="entry name" value="Por_Secre_tail"/>
    <property type="match status" value="1"/>
</dbReference>
<dbReference type="Proteomes" id="UP000245449">
    <property type="component" value="Unassembled WGS sequence"/>
</dbReference>
<accession>A0A2U1JQS8</accession>
<dbReference type="Pfam" id="PF03351">
    <property type="entry name" value="DOMON"/>
    <property type="match status" value="1"/>
</dbReference>